<dbReference type="InterPro" id="IPR036390">
    <property type="entry name" value="WH_DNA-bd_sf"/>
</dbReference>
<dbReference type="Pfam" id="PF03466">
    <property type="entry name" value="LysR_substrate"/>
    <property type="match status" value="1"/>
</dbReference>
<feature type="domain" description="HTH lysR-type" evidence="5">
    <location>
        <begin position="39"/>
        <end position="96"/>
    </location>
</feature>
<dbReference type="PRINTS" id="PR00039">
    <property type="entry name" value="HTHLYSR"/>
</dbReference>
<evidence type="ECO:0000313" key="6">
    <source>
        <dbReference type="EMBL" id="SDH18655.1"/>
    </source>
</evidence>
<dbReference type="AlphaFoldDB" id="A0A1G8ACA2"/>
<dbReference type="GO" id="GO:0032993">
    <property type="term" value="C:protein-DNA complex"/>
    <property type="evidence" value="ECO:0007669"/>
    <property type="project" value="TreeGrafter"/>
</dbReference>
<dbReference type="GO" id="GO:0003700">
    <property type="term" value="F:DNA-binding transcription factor activity"/>
    <property type="evidence" value="ECO:0007669"/>
    <property type="project" value="InterPro"/>
</dbReference>
<dbReference type="PROSITE" id="PS50931">
    <property type="entry name" value="HTH_LYSR"/>
    <property type="match status" value="1"/>
</dbReference>
<dbReference type="OrthoDB" id="7492271at2"/>
<dbReference type="InterPro" id="IPR000847">
    <property type="entry name" value="LysR_HTH_N"/>
</dbReference>
<dbReference type="SUPFAM" id="SSF53850">
    <property type="entry name" value="Periplasmic binding protein-like II"/>
    <property type="match status" value="1"/>
</dbReference>
<evidence type="ECO:0000256" key="1">
    <source>
        <dbReference type="ARBA" id="ARBA00009437"/>
    </source>
</evidence>
<dbReference type="InterPro" id="IPR036388">
    <property type="entry name" value="WH-like_DNA-bd_sf"/>
</dbReference>
<dbReference type="FunFam" id="1.10.10.10:FF:000001">
    <property type="entry name" value="LysR family transcriptional regulator"/>
    <property type="match status" value="1"/>
</dbReference>
<dbReference type="Proteomes" id="UP000199495">
    <property type="component" value="Unassembled WGS sequence"/>
</dbReference>
<organism evidence="6 7">
    <name type="scientific">Pelagibacterium luteolum</name>
    <dbReference type="NCBI Taxonomy" id="440168"/>
    <lineage>
        <taxon>Bacteria</taxon>
        <taxon>Pseudomonadati</taxon>
        <taxon>Pseudomonadota</taxon>
        <taxon>Alphaproteobacteria</taxon>
        <taxon>Hyphomicrobiales</taxon>
        <taxon>Devosiaceae</taxon>
        <taxon>Pelagibacterium</taxon>
    </lineage>
</organism>
<keyword evidence="2" id="KW-0805">Transcription regulation</keyword>
<dbReference type="CDD" id="cd05466">
    <property type="entry name" value="PBP2_LTTR_substrate"/>
    <property type="match status" value="1"/>
</dbReference>
<keyword evidence="7" id="KW-1185">Reference proteome</keyword>
<keyword evidence="4" id="KW-0804">Transcription</keyword>
<dbReference type="EMBL" id="FNCS01000028">
    <property type="protein sequence ID" value="SDH18655.1"/>
    <property type="molecule type" value="Genomic_DNA"/>
</dbReference>
<reference evidence="6 7" key="1">
    <citation type="submission" date="2016-10" db="EMBL/GenBank/DDBJ databases">
        <authorList>
            <person name="de Groot N.N."/>
        </authorList>
    </citation>
    <scope>NUCLEOTIDE SEQUENCE [LARGE SCALE GENOMIC DNA]</scope>
    <source>
        <strain evidence="6 7">CGMCC 1.10267</strain>
    </source>
</reference>
<dbReference type="InterPro" id="IPR005119">
    <property type="entry name" value="LysR_subst-bd"/>
</dbReference>
<dbReference type="GO" id="GO:0003677">
    <property type="term" value="F:DNA binding"/>
    <property type="evidence" value="ECO:0007669"/>
    <property type="project" value="UniProtKB-KW"/>
</dbReference>
<dbReference type="Gene3D" id="1.10.10.10">
    <property type="entry name" value="Winged helix-like DNA-binding domain superfamily/Winged helix DNA-binding domain"/>
    <property type="match status" value="1"/>
</dbReference>
<keyword evidence="3 6" id="KW-0238">DNA-binding</keyword>
<dbReference type="PANTHER" id="PTHR30346:SF28">
    <property type="entry name" value="HTH-TYPE TRANSCRIPTIONAL REGULATOR CYNR"/>
    <property type="match status" value="1"/>
</dbReference>
<evidence type="ECO:0000256" key="2">
    <source>
        <dbReference type="ARBA" id="ARBA00023015"/>
    </source>
</evidence>
<evidence type="ECO:0000256" key="3">
    <source>
        <dbReference type="ARBA" id="ARBA00023125"/>
    </source>
</evidence>
<protein>
    <submittedName>
        <fullName evidence="6">DNA-binding transcriptional regulator, LysR family</fullName>
    </submittedName>
</protein>
<comment type="similarity">
    <text evidence="1">Belongs to the LysR transcriptional regulatory family.</text>
</comment>
<dbReference type="Gene3D" id="3.40.190.10">
    <property type="entry name" value="Periplasmic binding protein-like II"/>
    <property type="match status" value="2"/>
</dbReference>
<sequence length="361" mass="39644">MCCIEDVGQTSLYDGDRLCAATLSITIMTSQSTKSPLDISLHQLKIFTAVADAATLTEAAKQLGIAQPSLSQQLSRLETLVGARLFNRRPGEMELTEAGRYLLPKAEHILRGMRDLEDGLMEYTFGRRMTIRLAGITSVLRVLLPPALRRLQAIFPDVDFDIQDMAPSDIIELLYDRRIAVGLFADNSLMAAGGGFAQIPLLTDSHVLAVPAHLDLSQIKNPERELPSEAFAVLNQSIQFAFGSQHTKRVQNWYERLLPSYTIVAQCRSFEVAAELVRAGAGVCLVPALSLLHGAETLKGIRLYAVNSAPRHIIALLPTQYQHAEPYRTFLDTLKDAASTIVLPEVLPIPPFLDGGPQAKF</sequence>
<dbReference type="PANTHER" id="PTHR30346">
    <property type="entry name" value="TRANSCRIPTIONAL DUAL REGULATOR HCAR-RELATED"/>
    <property type="match status" value="1"/>
</dbReference>
<evidence type="ECO:0000256" key="4">
    <source>
        <dbReference type="ARBA" id="ARBA00023163"/>
    </source>
</evidence>
<evidence type="ECO:0000259" key="5">
    <source>
        <dbReference type="PROSITE" id="PS50931"/>
    </source>
</evidence>
<dbReference type="SUPFAM" id="SSF46785">
    <property type="entry name" value="Winged helix' DNA-binding domain"/>
    <property type="match status" value="1"/>
</dbReference>
<gene>
    <name evidence="6" type="ORF">SAMN04487974_12830</name>
</gene>
<dbReference type="STRING" id="440168.SAMN04487974_12830"/>
<name>A0A1G8ACA2_9HYPH</name>
<proteinExistence type="inferred from homology"/>
<evidence type="ECO:0000313" key="7">
    <source>
        <dbReference type="Proteomes" id="UP000199495"/>
    </source>
</evidence>
<dbReference type="Pfam" id="PF00126">
    <property type="entry name" value="HTH_1"/>
    <property type="match status" value="1"/>
</dbReference>
<accession>A0A1G8ACA2</accession>